<keyword evidence="3" id="KW-1185">Reference proteome</keyword>
<gene>
    <name evidence="2" type="ORF">NN4_39610</name>
</gene>
<sequence>MALGAGLVSRQDFVLGGAMSVGLLLVIIVGAIVLIVKRFLGEPVDARDTFLTPLILVGVGIYSVTRVEGLNGVDITWLVIGGVVGIAFGAVRGTTTVLFERNGHLWQRYTAKTLGVWAASAAVGFGINALGSTMGMHHDAKPITLSIGIGMLGEMCTLGLRALATGIPFAPDKKTAATRSETEILRQRLSTERSTALRDGLDLLEQFRDRRR</sequence>
<keyword evidence="1" id="KW-1133">Transmembrane helix</keyword>
<organism evidence="2 3">
    <name type="scientific">Nocardia ninae NBRC 108245</name>
    <dbReference type="NCBI Taxonomy" id="1210091"/>
    <lineage>
        <taxon>Bacteria</taxon>
        <taxon>Bacillati</taxon>
        <taxon>Actinomycetota</taxon>
        <taxon>Actinomycetes</taxon>
        <taxon>Mycobacteriales</taxon>
        <taxon>Nocardiaceae</taxon>
        <taxon>Nocardia</taxon>
    </lineage>
</organism>
<dbReference type="Proteomes" id="UP000321424">
    <property type="component" value="Unassembled WGS sequence"/>
</dbReference>
<comment type="caution">
    <text evidence="2">The sequence shown here is derived from an EMBL/GenBank/DDBJ whole genome shotgun (WGS) entry which is preliminary data.</text>
</comment>
<accession>A0A511MFL0</accession>
<feature type="transmembrane region" description="Helical" evidence="1">
    <location>
        <begin position="13"/>
        <end position="36"/>
    </location>
</feature>
<reference evidence="2 3" key="1">
    <citation type="submission" date="2019-07" db="EMBL/GenBank/DDBJ databases">
        <title>Whole genome shotgun sequence of Nocardia ninae NBRC 108245.</title>
        <authorList>
            <person name="Hosoyama A."/>
            <person name="Uohara A."/>
            <person name="Ohji S."/>
            <person name="Ichikawa N."/>
        </authorList>
    </citation>
    <scope>NUCLEOTIDE SEQUENCE [LARGE SCALE GENOMIC DNA]</scope>
    <source>
        <strain evidence="2 3">NBRC 108245</strain>
    </source>
</reference>
<feature type="transmembrane region" description="Helical" evidence="1">
    <location>
        <begin position="77"/>
        <end position="99"/>
    </location>
</feature>
<dbReference type="EMBL" id="BJXA01000024">
    <property type="protein sequence ID" value="GEM39442.1"/>
    <property type="molecule type" value="Genomic_DNA"/>
</dbReference>
<evidence type="ECO:0000313" key="2">
    <source>
        <dbReference type="EMBL" id="GEM39442.1"/>
    </source>
</evidence>
<name>A0A511MFL0_9NOCA</name>
<dbReference type="AlphaFoldDB" id="A0A511MFL0"/>
<keyword evidence="1" id="KW-0472">Membrane</keyword>
<evidence type="ECO:0008006" key="4">
    <source>
        <dbReference type="Google" id="ProtNLM"/>
    </source>
</evidence>
<feature type="transmembrane region" description="Helical" evidence="1">
    <location>
        <begin position="111"/>
        <end position="131"/>
    </location>
</feature>
<evidence type="ECO:0000313" key="3">
    <source>
        <dbReference type="Proteomes" id="UP000321424"/>
    </source>
</evidence>
<protein>
    <recommendedName>
        <fullName evidence="4">DUF1453 domain-containing protein</fullName>
    </recommendedName>
</protein>
<evidence type="ECO:0000256" key="1">
    <source>
        <dbReference type="SAM" id="Phobius"/>
    </source>
</evidence>
<feature type="transmembrane region" description="Helical" evidence="1">
    <location>
        <begin position="48"/>
        <end position="65"/>
    </location>
</feature>
<proteinExistence type="predicted"/>
<keyword evidence="1" id="KW-0812">Transmembrane</keyword>